<sequence length="89" mass="10414">MSASKDTAKAKQATRQRRTIMRFALDSISIDDRPNNYKDAQLVLKPQLELATRKDNPKSRTRKPIWRHFLMVHIKDKADELMLTLFSES</sequence>
<protein>
    <submittedName>
        <fullName evidence="1">Uncharacterized protein</fullName>
    </submittedName>
</protein>
<dbReference type="AlphaFoldDB" id="G0S910"/>
<dbReference type="RefSeq" id="XP_006694806.1">
    <property type="nucleotide sequence ID" value="XM_006694743.1"/>
</dbReference>
<dbReference type="EMBL" id="GL988043">
    <property type="protein sequence ID" value="EGS19921.1"/>
    <property type="molecule type" value="Genomic_DNA"/>
</dbReference>
<dbReference type="HOGENOM" id="CLU_2454530_0_0_1"/>
<organism evidence="2">
    <name type="scientific">Chaetomium thermophilum (strain DSM 1495 / CBS 144.50 / IMI 039719)</name>
    <name type="common">Thermochaetoides thermophila</name>
    <dbReference type="NCBI Taxonomy" id="759272"/>
    <lineage>
        <taxon>Eukaryota</taxon>
        <taxon>Fungi</taxon>
        <taxon>Dikarya</taxon>
        <taxon>Ascomycota</taxon>
        <taxon>Pezizomycotina</taxon>
        <taxon>Sordariomycetes</taxon>
        <taxon>Sordariomycetidae</taxon>
        <taxon>Sordariales</taxon>
        <taxon>Chaetomiaceae</taxon>
        <taxon>Thermochaetoides</taxon>
    </lineage>
</organism>
<dbReference type="GeneID" id="18258452"/>
<dbReference type="Proteomes" id="UP000008066">
    <property type="component" value="Unassembled WGS sequence"/>
</dbReference>
<accession>G0S910</accession>
<keyword evidence="2" id="KW-1185">Reference proteome</keyword>
<name>G0S910_CHATD</name>
<evidence type="ECO:0000313" key="2">
    <source>
        <dbReference type="Proteomes" id="UP000008066"/>
    </source>
</evidence>
<dbReference type="OrthoDB" id="4584715at2759"/>
<dbReference type="KEGG" id="cthr:CTHT_0044140"/>
<reference evidence="1 2" key="1">
    <citation type="journal article" date="2011" name="Cell">
        <title>Insight into structure and assembly of the nuclear pore complex by utilizing the genome of a eukaryotic thermophile.</title>
        <authorList>
            <person name="Amlacher S."/>
            <person name="Sarges P."/>
            <person name="Flemming D."/>
            <person name="van Noort V."/>
            <person name="Kunze R."/>
            <person name="Devos D.P."/>
            <person name="Arumugam M."/>
            <person name="Bork P."/>
            <person name="Hurt E."/>
        </authorList>
    </citation>
    <scope>NUCLEOTIDE SEQUENCE [LARGE SCALE GENOMIC DNA]</scope>
    <source>
        <strain evidence="2">DSM 1495 / CBS 144.50 / IMI 039719</strain>
    </source>
</reference>
<gene>
    <name evidence="1" type="ORF">CTHT_0044140</name>
</gene>
<evidence type="ECO:0000313" key="1">
    <source>
        <dbReference type="EMBL" id="EGS19921.1"/>
    </source>
</evidence>
<proteinExistence type="predicted"/>